<keyword evidence="4" id="KW-1185">Reference proteome</keyword>
<feature type="transmembrane region" description="Helical" evidence="1">
    <location>
        <begin position="107"/>
        <end position="127"/>
    </location>
</feature>
<organism evidence="3 4">
    <name type="scientific">Reticulomyxa filosa</name>
    <dbReference type="NCBI Taxonomy" id="46433"/>
    <lineage>
        <taxon>Eukaryota</taxon>
        <taxon>Sar</taxon>
        <taxon>Rhizaria</taxon>
        <taxon>Retaria</taxon>
        <taxon>Foraminifera</taxon>
        <taxon>Monothalamids</taxon>
        <taxon>Reticulomyxidae</taxon>
        <taxon>Reticulomyxa</taxon>
    </lineage>
</organism>
<reference evidence="3 4" key="1">
    <citation type="journal article" date="2013" name="Curr. Biol.">
        <title>The Genome of the Foraminiferan Reticulomyxa filosa.</title>
        <authorList>
            <person name="Glockner G."/>
            <person name="Hulsmann N."/>
            <person name="Schleicher M."/>
            <person name="Noegel A.A."/>
            <person name="Eichinger L."/>
            <person name="Gallinger C."/>
            <person name="Pawlowski J."/>
            <person name="Sierra R."/>
            <person name="Euteneuer U."/>
            <person name="Pillet L."/>
            <person name="Moustafa A."/>
            <person name="Platzer M."/>
            <person name="Groth M."/>
            <person name="Szafranski K."/>
            <person name="Schliwa M."/>
        </authorList>
    </citation>
    <scope>NUCLEOTIDE SEQUENCE [LARGE SCALE GENOMIC DNA]</scope>
</reference>
<dbReference type="OrthoDB" id="2128064at2759"/>
<name>X6M3T1_RETFI</name>
<keyword evidence="1" id="KW-0812">Transmembrane</keyword>
<protein>
    <recommendedName>
        <fullName evidence="2">DUF4396 domain-containing protein</fullName>
    </recommendedName>
</protein>
<keyword evidence="1" id="KW-0472">Membrane</keyword>
<accession>X6M3T1</accession>
<keyword evidence="1" id="KW-1133">Transmembrane helix</keyword>
<evidence type="ECO:0000259" key="2">
    <source>
        <dbReference type="Pfam" id="PF14342"/>
    </source>
</evidence>
<evidence type="ECO:0000313" key="3">
    <source>
        <dbReference type="EMBL" id="ETO08127.1"/>
    </source>
</evidence>
<feature type="transmembrane region" description="Helical" evidence="1">
    <location>
        <begin position="133"/>
        <end position="159"/>
    </location>
</feature>
<gene>
    <name evidence="3" type="ORF">RFI_29261</name>
</gene>
<dbReference type="EMBL" id="ASPP01025331">
    <property type="protein sequence ID" value="ETO08127.1"/>
    <property type="molecule type" value="Genomic_DNA"/>
</dbReference>
<sequence>MWKSFEQKLQIAKFGDKFYFENRAKSELEFFSLEAMQRVTTRRVTTLSRLTPGILFRQPHIITTSMSRHFNNVNEDTKASNSNPTKKGSTFWKCKHTWRRSAINTGWCLLGCSVGDFGTMLLCNNFFLDWSLAHPMSLMCLSTVNGLLTSVLLETIILYRQNKKKANTQQLSIYQCLQTAANMSMLSMLAMECAMNVTDFCMVGTMAVTWYSVVPSLMAGFLVPWPYNYWKLKKFGKACH</sequence>
<feature type="transmembrane region" description="Helical" evidence="1">
    <location>
        <begin position="210"/>
        <end position="227"/>
    </location>
</feature>
<evidence type="ECO:0000313" key="4">
    <source>
        <dbReference type="Proteomes" id="UP000023152"/>
    </source>
</evidence>
<dbReference type="Pfam" id="PF14342">
    <property type="entry name" value="DUF4396"/>
    <property type="match status" value="1"/>
</dbReference>
<comment type="caution">
    <text evidence="3">The sequence shown here is derived from an EMBL/GenBank/DDBJ whole genome shotgun (WGS) entry which is preliminary data.</text>
</comment>
<dbReference type="AlphaFoldDB" id="X6M3T1"/>
<proteinExistence type="predicted"/>
<feature type="domain" description="DUF4396" evidence="2">
    <location>
        <begin position="97"/>
        <end position="237"/>
    </location>
</feature>
<dbReference type="InterPro" id="IPR025509">
    <property type="entry name" value="DUF4396"/>
</dbReference>
<dbReference type="Proteomes" id="UP000023152">
    <property type="component" value="Unassembled WGS sequence"/>
</dbReference>
<evidence type="ECO:0000256" key="1">
    <source>
        <dbReference type="SAM" id="Phobius"/>
    </source>
</evidence>